<dbReference type="GO" id="GO:0005794">
    <property type="term" value="C:Golgi apparatus"/>
    <property type="evidence" value="ECO:0007669"/>
    <property type="project" value="TreeGrafter"/>
</dbReference>
<comment type="caution">
    <text evidence="3">The sequence shown here is derived from an EMBL/GenBank/DDBJ whole genome shotgun (WGS) entry which is preliminary data.</text>
</comment>
<dbReference type="Proteomes" id="UP001218218">
    <property type="component" value="Unassembled WGS sequence"/>
</dbReference>
<name>A0AAD7AI26_9AGAR</name>
<proteinExistence type="predicted"/>
<dbReference type="Pfam" id="PF03105">
    <property type="entry name" value="SPX"/>
    <property type="match status" value="1"/>
</dbReference>
<dbReference type="GO" id="GO:0006817">
    <property type="term" value="P:phosphate ion transport"/>
    <property type="evidence" value="ECO:0007669"/>
    <property type="project" value="TreeGrafter"/>
</dbReference>
<feature type="domain" description="SPX" evidence="2">
    <location>
        <begin position="1"/>
        <end position="347"/>
    </location>
</feature>
<feature type="region of interest" description="Disordered" evidence="1">
    <location>
        <begin position="96"/>
        <end position="123"/>
    </location>
</feature>
<protein>
    <recommendedName>
        <fullName evidence="2">SPX domain-containing protein</fullName>
    </recommendedName>
</protein>
<dbReference type="InterPro" id="IPR004331">
    <property type="entry name" value="SPX_dom"/>
</dbReference>
<dbReference type="PANTHER" id="PTHR10783:SF103">
    <property type="entry name" value="SOLUTE CARRIER FAMILY 53 MEMBER 1"/>
    <property type="match status" value="1"/>
</dbReference>
<dbReference type="PANTHER" id="PTHR10783">
    <property type="entry name" value="XENOTROPIC AND POLYTROPIC RETROVIRUS RECEPTOR 1-RELATED"/>
    <property type="match status" value="1"/>
</dbReference>
<dbReference type="AlphaFoldDB" id="A0AAD7AI26"/>
<evidence type="ECO:0000313" key="4">
    <source>
        <dbReference type="Proteomes" id="UP001218218"/>
    </source>
</evidence>
<dbReference type="GO" id="GO:0005886">
    <property type="term" value="C:plasma membrane"/>
    <property type="evidence" value="ECO:0007669"/>
    <property type="project" value="TreeGrafter"/>
</dbReference>
<sequence length="347" mass="38479">MLSVIVQSESEENSSKASSVHLPVENHDLSAVAPASRGNAEGPGRPLPERRLSLHRTNTSRSDGAHSGPGGRGATPPARNPKITLPQLIVRQPTNHSSLQVPSPVGETGTLNGALPKRTRPPLLTRRLTDTSHARQSVPPSPAAMTPASATSRVIRGFAQLVDPLRRHPYSSLSLQALVSLLSPQELAFFSALDSELQKVEAFYVAREKEMKAKTDSLRAQLRRLNEHRKLFDAAHPQTSRSWSTIFQRFASFMRRLTFPQATQMENPDEILGDSITVDMEASGFKRDEDQLELPMVDHLDPKEYMAARHKLKKAVLEHYRGLEMLHNYRVSVVQIEVLLFGSNLSC</sequence>
<evidence type="ECO:0000313" key="3">
    <source>
        <dbReference type="EMBL" id="KAJ7359366.1"/>
    </source>
</evidence>
<reference evidence="3" key="1">
    <citation type="submission" date="2023-03" db="EMBL/GenBank/DDBJ databases">
        <title>Massive genome expansion in bonnet fungi (Mycena s.s.) driven by repeated elements and novel gene families across ecological guilds.</title>
        <authorList>
            <consortium name="Lawrence Berkeley National Laboratory"/>
            <person name="Harder C.B."/>
            <person name="Miyauchi S."/>
            <person name="Viragh M."/>
            <person name="Kuo A."/>
            <person name="Thoen E."/>
            <person name="Andreopoulos B."/>
            <person name="Lu D."/>
            <person name="Skrede I."/>
            <person name="Drula E."/>
            <person name="Henrissat B."/>
            <person name="Morin E."/>
            <person name="Kohler A."/>
            <person name="Barry K."/>
            <person name="LaButti K."/>
            <person name="Morin E."/>
            <person name="Salamov A."/>
            <person name="Lipzen A."/>
            <person name="Mereny Z."/>
            <person name="Hegedus B."/>
            <person name="Baldrian P."/>
            <person name="Stursova M."/>
            <person name="Weitz H."/>
            <person name="Taylor A."/>
            <person name="Grigoriev I.V."/>
            <person name="Nagy L.G."/>
            <person name="Martin F."/>
            <person name="Kauserud H."/>
        </authorList>
    </citation>
    <scope>NUCLEOTIDE SEQUENCE</scope>
    <source>
        <strain evidence="3">CBHHK002</strain>
    </source>
</reference>
<accession>A0AAD7AI26</accession>
<evidence type="ECO:0000256" key="1">
    <source>
        <dbReference type="SAM" id="MobiDB-lite"/>
    </source>
</evidence>
<keyword evidence="4" id="KW-1185">Reference proteome</keyword>
<feature type="region of interest" description="Disordered" evidence="1">
    <location>
        <begin position="1"/>
        <end position="81"/>
    </location>
</feature>
<evidence type="ECO:0000259" key="2">
    <source>
        <dbReference type="PROSITE" id="PS51382"/>
    </source>
</evidence>
<dbReference type="GO" id="GO:0000822">
    <property type="term" value="F:inositol hexakisphosphate binding"/>
    <property type="evidence" value="ECO:0007669"/>
    <property type="project" value="TreeGrafter"/>
</dbReference>
<dbReference type="CDD" id="cd14475">
    <property type="entry name" value="SPX_SYG1_like"/>
    <property type="match status" value="1"/>
</dbReference>
<gene>
    <name evidence="3" type="ORF">DFH08DRAFT_409572</name>
</gene>
<organism evidence="3 4">
    <name type="scientific">Mycena albidolilacea</name>
    <dbReference type="NCBI Taxonomy" id="1033008"/>
    <lineage>
        <taxon>Eukaryota</taxon>
        <taxon>Fungi</taxon>
        <taxon>Dikarya</taxon>
        <taxon>Basidiomycota</taxon>
        <taxon>Agaricomycotina</taxon>
        <taxon>Agaricomycetes</taxon>
        <taxon>Agaricomycetidae</taxon>
        <taxon>Agaricales</taxon>
        <taxon>Marasmiineae</taxon>
        <taxon>Mycenaceae</taxon>
        <taxon>Mycena</taxon>
    </lineage>
</organism>
<dbReference type="PROSITE" id="PS51382">
    <property type="entry name" value="SPX"/>
    <property type="match status" value="1"/>
</dbReference>
<feature type="region of interest" description="Disordered" evidence="1">
    <location>
        <begin position="130"/>
        <end position="149"/>
    </location>
</feature>
<dbReference type="GO" id="GO:0016036">
    <property type="term" value="P:cellular response to phosphate starvation"/>
    <property type="evidence" value="ECO:0007669"/>
    <property type="project" value="TreeGrafter"/>
</dbReference>
<dbReference type="EMBL" id="JARIHO010000006">
    <property type="protein sequence ID" value="KAJ7359366.1"/>
    <property type="molecule type" value="Genomic_DNA"/>
</dbReference>